<reference evidence="2 3" key="1">
    <citation type="submission" date="2018-08" db="EMBL/GenBank/DDBJ databases">
        <authorList>
            <person name="Laetsch R D."/>
            <person name="Stevens L."/>
            <person name="Kumar S."/>
            <person name="Blaxter L. M."/>
        </authorList>
    </citation>
    <scope>NUCLEOTIDE SEQUENCE [LARGE SCALE GENOMIC DNA]</scope>
</reference>
<gene>
    <name evidence="2" type="ORF">NAV_LOCUS1335</name>
</gene>
<dbReference type="EMBL" id="UPTC01000112">
    <property type="protein sequence ID" value="VBB26505.1"/>
    <property type="molecule type" value="Genomic_DNA"/>
</dbReference>
<sequence length="117" mass="13905">ESNELLLNAINEKEKMPKDVKTADNTTEMNKITIYDIPDEELRKLREKAEKYDDLMKQLIMLETEVKKQDEEIRLLNDKLNERKYDCGAVAVLRDKLMAKEKVIEQQVVFYLLFTYC</sequence>
<feature type="non-terminal residue" evidence="2">
    <location>
        <position position="1"/>
    </location>
</feature>
<evidence type="ECO:0000256" key="1">
    <source>
        <dbReference type="SAM" id="Coils"/>
    </source>
</evidence>
<accession>A0A498S6Z1</accession>
<organism evidence="2 3">
    <name type="scientific">Acanthocheilonema viteae</name>
    <name type="common">Filarial nematode worm</name>
    <name type="synonym">Dipetalonema viteae</name>
    <dbReference type="NCBI Taxonomy" id="6277"/>
    <lineage>
        <taxon>Eukaryota</taxon>
        <taxon>Metazoa</taxon>
        <taxon>Ecdysozoa</taxon>
        <taxon>Nematoda</taxon>
        <taxon>Chromadorea</taxon>
        <taxon>Rhabditida</taxon>
        <taxon>Spirurina</taxon>
        <taxon>Spiruromorpha</taxon>
        <taxon>Filarioidea</taxon>
        <taxon>Onchocercidae</taxon>
        <taxon>Acanthocheilonema</taxon>
    </lineage>
</organism>
<dbReference type="OrthoDB" id="10480614at2759"/>
<evidence type="ECO:0000313" key="3">
    <source>
        <dbReference type="Proteomes" id="UP000276991"/>
    </source>
</evidence>
<proteinExistence type="predicted"/>
<keyword evidence="1" id="KW-0175">Coiled coil</keyword>
<name>A0A498S6Z1_ACAVI</name>
<feature type="coiled-coil region" evidence="1">
    <location>
        <begin position="42"/>
        <end position="79"/>
    </location>
</feature>
<keyword evidence="3" id="KW-1185">Reference proteome</keyword>
<dbReference type="STRING" id="6277.A0A498S6Z1"/>
<dbReference type="AlphaFoldDB" id="A0A498S6Z1"/>
<dbReference type="Proteomes" id="UP000276991">
    <property type="component" value="Unassembled WGS sequence"/>
</dbReference>
<evidence type="ECO:0000313" key="2">
    <source>
        <dbReference type="EMBL" id="VBB26505.1"/>
    </source>
</evidence>
<protein>
    <submittedName>
        <fullName evidence="2">Uncharacterized protein</fullName>
    </submittedName>
</protein>